<dbReference type="GO" id="GO:0002953">
    <property type="term" value="F:5'-deoxynucleotidase activity"/>
    <property type="evidence" value="ECO:0007669"/>
    <property type="project" value="UniProtKB-EC"/>
</dbReference>
<protein>
    <submittedName>
        <fullName evidence="2">5'-deoxynucleotidase</fullName>
        <ecNumber evidence="2">3.1.3.89</ecNumber>
    </submittedName>
</protein>
<keyword evidence="3" id="KW-1185">Reference proteome</keyword>
<dbReference type="EC" id="3.1.3.89" evidence="2"/>
<dbReference type="Pfam" id="PF12917">
    <property type="entry name" value="YfbR-like"/>
    <property type="match status" value="1"/>
</dbReference>
<dbReference type="AlphaFoldDB" id="A0A923I6P8"/>
<dbReference type="Gene3D" id="1.10.3210.10">
    <property type="entry name" value="Hypothetical protein af1432"/>
    <property type="match status" value="1"/>
</dbReference>
<dbReference type="InterPro" id="IPR006674">
    <property type="entry name" value="HD_domain"/>
</dbReference>
<sequence>MTVYPFSALLSRMRYIARWGLMRAARQENLAEHTAETAQLAHLLALLARDRFSAPVSPERVAVAALYHDASEILTGDLPTPVKYNNDELKNAYKALEREAEERLSALAPPEVRESMRRALCGDGMTEREKRILKAADKLSALIKCVEERQGGNLEFESAARAQREYLAALQLPEADYFIERLLPAYTCTLDELASREDAAAGEE</sequence>
<dbReference type="NCBIfam" id="NF003009">
    <property type="entry name" value="PRK03826.1"/>
    <property type="match status" value="1"/>
</dbReference>
<dbReference type="SUPFAM" id="SSF109604">
    <property type="entry name" value="HD-domain/PDEase-like"/>
    <property type="match status" value="1"/>
</dbReference>
<dbReference type="Proteomes" id="UP000659630">
    <property type="component" value="Unassembled WGS sequence"/>
</dbReference>
<dbReference type="EMBL" id="JACONZ010000002">
    <property type="protein sequence ID" value="MBC5581290.1"/>
    <property type="molecule type" value="Genomic_DNA"/>
</dbReference>
<accession>A0A923I6P8</accession>
<dbReference type="InterPro" id="IPR003607">
    <property type="entry name" value="HD/PDEase_dom"/>
</dbReference>
<evidence type="ECO:0000313" key="3">
    <source>
        <dbReference type="Proteomes" id="UP000659630"/>
    </source>
</evidence>
<dbReference type="SMART" id="SM00471">
    <property type="entry name" value="HDc"/>
    <property type="match status" value="1"/>
</dbReference>
<proteinExistence type="predicted"/>
<keyword evidence="2" id="KW-0378">Hydrolase</keyword>
<comment type="caution">
    <text evidence="2">The sequence shown here is derived from an EMBL/GenBank/DDBJ whole genome shotgun (WGS) entry which is preliminary data.</text>
</comment>
<gene>
    <name evidence="2" type="primary">yfbR</name>
    <name evidence="2" type="ORF">H8S23_07190</name>
</gene>
<feature type="domain" description="HD" evidence="1">
    <location>
        <begin position="30"/>
        <end position="142"/>
    </location>
</feature>
<organism evidence="2 3">
    <name type="scientific">Anaerofilum hominis</name>
    <dbReference type="NCBI Taxonomy" id="2763016"/>
    <lineage>
        <taxon>Bacteria</taxon>
        <taxon>Bacillati</taxon>
        <taxon>Bacillota</taxon>
        <taxon>Clostridia</taxon>
        <taxon>Eubacteriales</taxon>
        <taxon>Oscillospiraceae</taxon>
        <taxon>Anaerofilum</taxon>
    </lineage>
</organism>
<reference evidence="2" key="1">
    <citation type="submission" date="2020-08" db="EMBL/GenBank/DDBJ databases">
        <title>Genome public.</title>
        <authorList>
            <person name="Liu C."/>
            <person name="Sun Q."/>
        </authorList>
    </citation>
    <scope>NUCLEOTIDE SEQUENCE</scope>
    <source>
        <strain evidence="2">BX8</strain>
    </source>
</reference>
<name>A0A923I6P8_9FIRM</name>
<dbReference type="RefSeq" id="WP_186887651.1">
    <property type="nucleotide sequence ID" value="NZ_JACONZ010000002.1"/>
</dbReference>
<evidence type="ECO:0000259" key="1">
    <source>
        <dbReference type="PROSITE" id="PS51831"/>
    </source>
</evidence>
<evidence type="ECO:0000313" key="2">
    <source>
        <dbReference type="EMBL" id="MBC5581290.1"/>
    </source>
</evidence>
<dbReference type="PROSITE" id="PS51831">
    <property type="entry name" value="HD"/>
    <property type="match status" value="1"/>
</dbReference>